<feature type="compositionally biased region" description="Polar residues" evidence="1">
    <location>
        <begin position="69"/>
        <end position="88"/>
    </location>
</feature>
<feature type="compositionally biased region" description="Polar residues" evidence="1">
    <location>
        <begin position="47"/>
        <end position="56"/>
    </location>
</feature>
<gene>
    <name evidence="2" type="ORF">BJG266_LOCUS708</name>
    <name evidence="3" type="ORF">QVE165_LOCUS9940</name>
</gene>
<proteinExistence type="predicted"/>
<dbReference type="EMBL" id="CAJNOI010000002">
    <property type="protein sequence ID" value="CAF0725589.1"/>
    <property type="molecule type" value="Genomic_DNA"/>
</dbReference>
<reference evidence="2" key="1">
    <citation type="submission" date="2021-02" db="EMBL/GenBank/DDBJ databases">
        <authorList>
            <person name="Nowell W R."/>
        </authorList>
    </citation>
    <scope>NUCLEOTIDE SEQUENCE</scope>
</reference>
<protein>
    <submittedName>
        <fullName evidence="2">Uncharacterized protein</fullName>
    </submittedName>
</protein>
<feature type="compositionally biased region" description="Low complexity" evidence="1">
    <location>
        <begin position="57"/>
        <end position="68"/>
    </location>
</feature>
<evidence type="ECO:0000313" key="2">
    <source>
        <dbReference type="EMBL" id="CAF0725589.1"/>
    </source>
</evidence>
<feature type="compositionally biased region" description="Basic and acidic residues" evidence="1">
    <location>
        <begin position="11"/>
        <end position="35"/>
    </location>
</feature>
<comment type="caution">
    <text evidence="2">The sequence shown here is derived from an EMBL/GenBank/DDBJ whole genome shotgun (WGS) entry which is preliminary data.</text>
</comment>
<evidence type="ECO:0000313" key="4">
    <source>
        <dbReference type="Proteomes" id="UP000663832"/>
    </source>
</evidence>
<sequence length="88" mass="9374">MAENSSVWPPKLDENQIKDHSDVPAHHKTDEEVNKDVYAAPGDVTSVAAQKTSAEGNASNDAANSQASEPRTSTNQSAVSQESVNRPK</sequence>
<evidence type="ECO:0000313" key="5">
    <source>
        <dbReference type="Proteomes" id="UP000663877"/>
    </source>
</evidence>
<accession>A0A813N0W1</accession>
<dbReference type="OrthoDB" id="10023006at2759"/>
<feature type="region of interest" description="Disordered" evidence="1">
    <location>
        <begin position="1"/>
        <end position="88"/>
    </location>
</feature>
<dbReference type="Proteomes" id="UP000663832">
    <property type="component" value="Unassembled WGS sequence"/>
</dbReference>
<dbReference type="AlphaFoldDB" id="A0A813N0W1"/>
<name>A0A813N0W1_9BILA</name>
<dbReference type="EMBL" id="CAJNOM010000046">
    <property type="protein sequence ID" value="CAF0909804.1"/>
    <property type="molecule type" value="Genomic_DNA"/>
</dbReference>
<organism evidence="2 5">
    <name type="scientific">Adineta steineri</name>
    <dbReference type="NCBI Taxonomy" id="433720"/>
    <lineage>
        <taxon>Eukaryota</taxon>
        <taxon>Metazoa</taxon>
        <taxon>Spiralia</taxon>
        <taxon>Gnathifera</taxon>
        <taxon>Rotifera</taxon>
        <taxon>Eurotatoria</taxon>
        <taxon>Bdelloidea</taxon>
        <taxon>Adinetida</taxon>
        <taxon>Adinetidae</taxon>
        <taxon>Adineta</taxon>
    </lineage>
</organism>
<keyword evidence="4" id="KW-1185">Reference proteome</keyword>
<evidence type="ECO:0000313" key="3">
    <source>
        <dbReference type="EMBL" id="CAF0909804.1"/>
    </source>
</evidence>
<evidence type="ECO:0000256" key="1">
    <source>
        <dbReference type="SAM" id="MobiDB-lite"/>
    </source>
</evidence>
<dbReference type="Proteomes" id="UP000663877">
    <property type="component" value="Unassembled WGS sequence"/>
</dbReference>